<dbReference type="PIRSF" id="PIRSF007828">
    <property type="entry name" value="Dipeptidyl-peptidase_III"/>
    <property type="match status" value="1"/>
</dbReference>
<keyword evidence="9 19" id="KW-0479">Metal-binding</keyword>
<sequence length="796" mass="88874">MLLSAAASATLLRCCSQAAKHASQHFPAKQHFLAASRLRLHCVKLQSTLPAQPQQLSSPIMPALEAEARKQFFVPLTTKVPSIECEKAFALLSDNEKQYVHHWTQASWAGGLITVLQTSPESPAIFVLLQNLFRHNTLAELEEIAKKKCGFSDDDWLAVKFYAAGVYHNMGNYVGFGDTKIVPEVAKEQLHQLVLASGAHSKDTPLIEQLWAECGDRMYDLDNPRFRQLGLKPDGVTTYFSSNCEKKDAEIVKKFLVENEIDAYNSRVFKTVSEQGAVVYEIRHASSSTKGAVPVGKLKMNGEPVEFRGSKFVLTNGDYAPFMAEMASSLKEAVAVAANDTEKKMLENYIASFETGSLDSHKEGSRYWIRNKKPVVEGYIGFIETYRDPSGQRGEFEGFVAIVDKEKSARLNGLVDTAEHIISQLPWPTEYEKDKYLRPDFSELTVVAFASSGVPIGINIPNYDDIRQNEGFKNVSLGNIIAAALKSRPPQFISNEDHELLSKHESLVLEIQVALHELLGHGSGKLFEQQKDGSFNFDREAVKDFESGDVCSYYEVGESYDSVFGALASTYEECRAETVAIYLALLPDVLAVWGIQEKEADDIIFCIWLAMAVSGIKSMPYYIVEQEKWGQAHAQGRFAILRVMMEAELVTVTQTTGTDGKPDLLLKLDRTQIKTVGKDAIGNFLRRLQLYKSTANQEQAFEMMTEYTAFLPPQTEELLQWHAIAVARRIPKNLLVQPNTQLSNGTVSLKSYPASADGMIQSFQERYQKPELLEQALLKCAHQDAIHFTDIQGEVL</sequence>
<gene>
    <name evidence="20" type="ORF">BV898_03598</name>
</gene>
<dbReference type="Gene3D" id="3.30.70.2600">
    <property type="match status" value="1"/>
</dbReference>
<comment type="catalytic activity">
    <reaction evidence="1">
        <text>Release of an N-terminal dipeptide from a peptide comprising four or more residues, with broad specificity. Also acts on dipeptidyl 2-naphthylamides.</text>
        <dbReference type="EC" id="3.4.14.4"/>
    </reaction>
</comment>
<evidence type="ECO:0000313" key="21">
    <source>
        <dbReference type="Proteomes" id="UP000192578"/>
    </source>
</evidence>
<organism evidence="20 21">
    <name type="scientific">Hypsibius exemplaris</name>
    <name type="common">Freshwater tardigrade</name>
    <dbReference type="NCBI Taxonomy" id="2072580"/>
    <lineage>
        <taxon>Eukaryota</taxon>
        <taxon>Metazoa</taxon>
        <taxon>Ecdysozoa</taxon>
        <taxon>Tardigrada</taxon>
        <taxon>Eutardigrada</taxon>
        <taxon>Parachela</taxon>
        <taxon>Hypsibioidea</taxon>
        <taxon>Hypsibiidae</taxon>
        <taxon>Hypsibius</taxon>
    </lineage>
</organism>
<keyword evidence="7" id="KW-0963">Cytoplasm</keyword>
<accession>A0A1W0X4J7</accession>
<dbReference type="GO" id="GO:0008235">
    <property type="term" value="F:metalloexopeptidase activity"/>
    <property type="evidence" value="ECO:0007669"/>
    <property type="project" value="InterPro"/>
</dbReference>
<feature type="binding site" evidence="19">
    <location>
        <position position="516"/>
    </location>
    <ligand>
        <name>Zn(2+)</name>
        <dbReference type="ChEBI" id="CHEBI:29105"/>
        <note>catalytic</note>
    </ligand>
</feature>
<dbReference type="InterPro" id="IPR005317">
    <property type="entry name" value="Dipeptidyl-peptase3"/>
</dbReference>
<dbReference type="GO" id="GO:0005737">
    <property type="term" value="C:cytoplasm"/>
    <property type="evidence" value="ECO:0007669"/>
    <property type="project" value="UniProtKB-SubCell"/>
</dbReference>
<evidence type="ECO:0000256" key="11">
    <source>
        <dbReference type="ARBA" id="ARBA00022833"/>
    </source>
</evidence>
<evidence type="ECO:0000256" key="8">
    <source>
        <dbReference type="ARBA" id="ARBA00022670"/>
    </source>
</evidence>
<keyword evidence="11 19" id="KW-0862">Zinc</keyword>
<dbReference type="Proteomes" id="UP000192578">
    <property type="component" value="Unassembled WGS sequence"/>
</dbReference>
<feature type="active site" evidence="18">
    <location>
        <position position="517"/>
    </location>
</feature>
<feature type="binding site" evidence="19">
    <location>
        <position position="521"/>
    </location>
    <ligand>
        <name>Zn(2+)</name>
        <dbReference type="ChEBI" id="CHEBI:29105"/>
        <note>catalytic</note>
    </ligand>
</feature>
<evidence type="ECO:0000256" key="13">
    <source>
        <dbReference type="ARBA" id="ARBA00023049"/>
    </source>
</evidence>
<evidence type="ECO:0000256" key="3">
    <source>
        <dbReference type="ARBA" id="ARBA00010200"/>
    </source>
</evidence>
<evidence type="ECO:0000256" key="14">
    <source>
        <dbReference type="ARBA" id="ARBA00031288"/>
    </source>
</evidence>
<protein>
    <recommendedName>
        <fullName evidence="5">Dipeptidyl peptidase 3</fullName>
        <ecNumber evidence="4">3.4.14.4</ecNumber>
    </recommendedName>
    <alternativeName>
        <fullName evidence="14">Dipeptidyl aminopeptidase III</fullName>
    </alternativeName>
    <alternativeName>
        <fullName evidence="16">Dipeptidyl arylamidase III</fullName>
    </alternativeName>
    <alternativeName>
        <fullName evidence="15">Dipeptidyl peptidase III</fullName>
    </alternativeName>
    <alternativeName>
        <fullName evidence="17">Enkephalinase B</fullName>
    </alternativeName>
</protein>
<keyword evidence="10" id="KW-0378">Hydrolase</keyword>
<dbReference type="EC" id="3.4.14.4" evidence="4"/>
<evidence type="ECO:0000256" key="17">
    <source>
        <dbReference type="ARBA" id="ARBA00080117"/>
    </source>
</evidence>
<dbReference type="PANTHER" id="PTHR23422:SF11">
    <property type="entry name" value="DIPEPTIDYL PEPTIDASE 3"/>
    <property type="match status" value="1"/>
</dbReference>
<evidence type="ECO:0000256" key="16">
    <source>
        <dbReference type="ARBA" id="ARBA00078364"/>
    </source>
</evidence>
<comment type="cofactor">
    <cofactor evidence="19">
        <name>Zn(2+)</name>
        <dbReference type="ChEBI" id="CHEBI:29105"/>
    </cofactor>
    <text evidence="19">Binds 1 zinc ion per subunit.</text>
</comment>
<dbReference type="GO" id="GO:0004177">
    <property type="term" value="F:aminopeptidase activity"/>
    <property type="evidence" value="ECO:0007669"/>
    <property type="project" value="UniProtKB-KW"/>
</dbReference>
<dbReference type="FunFam" id="3.30.540.30:FF:000003">
    <property type="entry name" value="Dipeptidyl peptidase 3"/>
    <property type="match status" value="1"/>
</dbReference>
<dbReference type="OrthoDB" id="4694525at2759"/>
<comment type="similarity">
    <text evidence="3">Belongs to the peptidase M49 family.</text>
</comment>
<evidence type="ECO:0000256" key="9">
    <source>
        <dbReference type="ARBA" id="ARBA00022723"/>
    </source>
</evidence>
<dbReference type="InterPro" id="IPR039461">
    <property type="entry name" value="Peptidase_M49"/>
</dbReference>
<keyword evidence="8" id="KW-0645">Protease</keyword>
<keyword evidence="12" id="KW-0007">Acetylation</keyword>
<evidence type="ECO:0000313" key="20">
    <source>
        <dbReference type="EMBL" id="OQV22426.1"/>
    </source>
</evidence>
<keyword evidence="13" id="KW-0482">Metalloprotease</keyword>
<evidence type="ECO:0000256" key="10">
    <source>
        <dbReference type="ARBA" id="ARBA00022801"/>
    </source>
</evidence>
<evidence type="ECO:0000256" key="19">
    <source>
        <dbReference type="PIRSR" id="PIRSR007828-2"/>
    </source>
</evidence>
<evidence type="ECO:0000256" key="4">
    <source>
        <dbReference type="ARBA" id="ARBA00012063"/>
    </source>
</evidence>
<dbReference type="EMBL" id="MTYJ01000017">
    <property type="protein sequence ID" value="OQV22426.1"/>
    <property type="molecule type" value="Genomic_DNA"/>
</dbReference>
<keyword evidence="6" id="KW-0031">Aminopeptidase</keyword>
<feature type="binding site" evidence="19">
    <location>
        <position position="573"/>
    </location>
    <ligand>
        <name>Zn(2+)</name>
        <dbReference type="ChEBI" id="CHEBI:29105"/>
        <note>catalytic</note>
    </ligand>
</feature>
<comment type="caution">
    <text evidence="20">The sequence shown here is derived from an EMBL/GenBank/DDBJ whole genome shotgun (WGS) entry which is preliminary data.</text>
</comment>
<comment type="subcellular location">
    <subcellularLocation>
        <location evidence="2">Cytoplasm</location>
    </subcellularLocation>
</comment>
<keyword evidence="21" id="KW-1185">Reference proteome</keyword>
<evidence type="ECO:0000256" key="7">
    <source>
        <dbReference type="ARBA" id="ARBA00022490"/>
    </source>
</evidence>
<evidence type="ECO:0000256" key="6">
    <source>
        <dbReference type="ARBA" id="ARBA00022438"/>
    </source>
</evidence>
<dbReference type="PANTHER" id="PTHR23422">
    <property type="entry name" value="DIPEPTIDYL PEPTIDASE III-RELATED"/>
    <property type="match status" value="1"/>
</dbReference>
<evidence type="ECO:0000256" key="12">
    <source>
        <dbReference type="ARBA" id="ARBA00022990"/>
    </source>
</evidence>
<evidence type="ECO:0000256" key="5">
    <source>
        <dbReference type="ARBA" id="ARBA00014713"/>
    </source>
</evidence>
<evidence type="ECO:0000256" key="1">
    <source>
        <dbReference type="ARBA" id="ARBA00001336"/>
    </source>
</evidence>
<dbReference type="Gene3D" id="3.30.540.30">
    <property type="match status" value="2"/>
</dbReference>
<dbReference type="GO" id="GO:0008270">
    <property type="term" value="F:zinc ion binding"/>
    <property type="evidence" value="ECO:0007669"/>
    <property type="project" value="UniProtKB-ARBA"/>
</dbReference>
<proteinExistence type="inferred from homology"/>
<name>A0A1W0X4J7_HYPEX</name>
<dbReference type="GO" id="GO:0006508">
    <property type="term" value="P:proteolysis"/>
    <property type="evidence" value="ECO:0007669"/>
    <property type="project" value="UniProtKB-KW"/>
</dbReference>
<dbReference type="AlphaFoldDB" id="A0A1W0X4J7"/>
<dbReference type="FunFam" id="3.30.540.30:FF:000002">
    <property type="entry name" value="Dipeptidyl peptidase 3"/>
    <property type="match status" value="1"/>
</dbReference>
<reference evidence="21" key="1">
    <citation type="submission" date="2017-01" db="EMBL/GenBank/DDBJ databases">
        <title>Comparative genomics of anhydrobiosis in the tardigrade Hypsibius dujardini.</title>
        <authorList>
            <person name="Yoshida Y."/>
            <person name="Koutsovoulos G."/>
            <person name="Laetsch D."/>
            <person name="Stevens L."/>
            <person name="Kumar S."/>
            <person name="Horikawa D."/>
            <person name="Ishino K."/>
            <person name="Komine S."/>
            <person name="Tomita M."/>
            <person name="Blaxter M."/>
            <person name="Arakawa K."/>
        </authorList>
    </citation>
    <scope>NUCLEOTIDE SEQUENCE [LARGE SCALE GENOMIC DNA]</scope>
    <source>
        <strain evidence="21">Z151</strain>
    </source>
</reference>
<evidence type="ECO:0000256" key="18">
    <source>
        <dbReference type="PIRSR" id="PIRSR007828-1"/>
    </source>
</evidence>
<dbReference type="GO" id="GO:0008239">
    <property type="term" value="F:dipeptidyl-peptidase activity"/>
    <property type="evidence" value="ECO:0007669"/>
    <property type="project" value="UniProtKB-EC"/>
</dbReference>
<evidence type="ECO:0000256" key="2">
    <source>
        <dbReference type="ARBA" id="ARBA00004496"/>
    </source>
</evidence>
<dbReference type="FunFam" id="3.30.540.30:FF:000001">
    <property type="entry name" value="Dipeptidyl peptidase 3"/>
    <property type="match status" value="1"/>
</dbReference>
<evidence type="ECO:0000256" key="15">
    <source>
        <dbReference type="ARBA" id="ARBA00032119"/>
    </source>
</evidence>
<dbReference type="Pfam" id="PF03571">
    <property type="entry name" value="Peptidase_M49"/>
    <property type="match status" value="1"/>
</dbReference>